<reference evidence="1" key="1">
    <citation type="journal article" date="2015" name="Nature">
        <title>Complex archaea that bridge the gap between prokaryotes and eukaryotes.</title>
        <authorList>
            <person name="Spang A."/>
            <person name="Saw J.H."/>
            <person name="Jorgensen S.L."/>
            <person name="Zaremba-Niedzwiedzka K."/>
            <person name="Martijn J."/>
            <person name="Lind A.E."/>
            <person name="van Eijk R."/>
            <person name="Schleper C."/>
            <person name="Guy L."/>
            <person name="Ettema T.J."/>
        </authorList>
    </citation>
    <scope>NUCLEOTIDE SEQUENCE</scope>
</reference>
<proteinExistence type="predicted"/>
<gene>
    <name evidence="1" type="ORF">LCGC14_1428740</name>
</gene>
<sequence>MTRRKKIKNYPELKIVNVGNNNHNATPRHKSNGQRPMFSVEVLDQVTELSMLGATNAQLAMFFGRSAMTIDGWLRKYPEFIVARKRGGIVADMKASGSLFKRGNGFYYEEEEMKYVEKKWVKFMVRKYCIPDTTALIFWLKNRQRELWTDVHKVQHGGSVDHIHQNVEDIDVTKLSEKAQKVLFEIASAQLTDGVRNN</sequence>
<protein>
    <recommendedName>
        <fullName evidence="2">Helix-turn-helix domain-containing protein</fullName>
    </recommendedName>
</protein>
<evidence type="ECO:0008006" key="2">
    <source>
        <dbReference type="Google" id="ProtNLM"/>
    </source>
</evidence>
<organism evidence="1">
    <name type="scientific">marine sediment metagenome</name>
    <dbReference type="NCBI Taxonomy" id="412755"/>
    <lineage>
        <taxon>unclassified sequences</taxon>
        <taxon>metagenomes</taxon>
        <taxon>ecological metagenomes</taxon>
    </lineage>
</organism>
<dbReference type="EMBL" id="LAZR01009602">
    <property type="protein sequence ID" value="KKM71622.1"/>
    <property type="molecule type" value="Genomic_DNA"/>
</dbReference>
<accession>A0A0F9MQZ2</accession>
<evidence type="ECO:0000313" key="1">
    <source>
        <dbReference type="EMBL" id="KKM71622.1"/>
    </source>
</evidence>
<name>A0A0F9MQZ2_9ZZZZ</name>
<comment type="caution">
    <text evidence="1">The sequence shown here is derived from an EMBL/GenBank/DDBJ whole genome shotgun (WGS) entry which is preliminary data.</text>
</comment>
<dbReference type="AlphaFoldDB" id="A0A0F9MQZ2"/>